<accession>A0A7W6DKE2</accession>
<dbReference type="InterPro" id="IPR008354">
    <property type="entry name" value="Glc-Fru_OxRdtase_bac"/>
</dbReference>
<dbReference type="GO" id="GO:0000166">
    <property type="term" value="F:nucleotide binding"/>
    <property type="evidence" value="ECO:0007669"/>
    <property type="project" value="InterPro"/>
</dbReference>
<dbReference type="PRINTS" id="PR01775">
    <property type="entry name" value="GLFROXRDTASE"/>
</dbReference>
<proteinExistence type="inferred from homology"/>
<feature type="region of interest" description="Disordered" evidence="3">
    <location>
        <begin position="1"/>
        <end position="29"/>
    </location>
</feature>
<evidence type="ECO:0000256" key="1">
    <source>
        <dbReference type="ARBA" id="ARBA00010928"/>
    </source>
</evidence>
<dbReference type="AlphaFoldDB" id="A0A7W6DKE2"/>
<dbReference type="Pfam" id="PF01408">
    <property type="entry name" value="GFO_IDH_MocA"/>
    <property type="match status" value="1"/>
</dbReference>
<evidence type="ECO:0000313" key="6">
    <source>
        <dbReference type="EMBL" id="MBB3984865.1"/>
    </source>
</evidence>
<feature type="compositionally biased region" description="Basic residues" evidence="3">
    <location>
        <begin position="379"/>
        <end position="389"/>
    </location>
</feature>
<dbReference type="EMBL" id="JACIEJ010000002">
    <property type="protein sequence ID" value="MBB3984865.1"/>
    <property type="molecule type" value="Genomic_DNA"/>
</dbReference>
<evidence type="ECO:0000259" key="5">
    <source>
        <dbReference type="Pfam" id="PF22725"/>
    </source>
</evidence>
<feature type="domain" description="Gfo/Idh/MocA-like oxidoreductase N-terminal" evidence="4">
    <location>
        <begin position="35"/>
        <end position="155"/>
    </location>
</feature>
<dbReference type="RefSeq" id="WP_343055862.1">
    <property type="nucleotide sequence ID" value="NZ_BAABBZ010000014.1"/>
</dbReference>
<evidence type="ECO:0000256" key="3">
    <source>
        <dbReference type="SAM" id="MobiDB-lite"/>
    </source>
</evidence>
<keyword evidence="7" id="KW-1185">Reference proteome</keyword>
<evidence type="ECO:0000259" key="4">
    <source>
        <dbReference type="Pfam" id="PF01408"/>
    </source>
</evidence>
<dbReference type="Gene3D" id="3.40.50.720">
    <property type="entry name" value="NAD(P)-binding Rossmann-like Domain"/>
    <property type="match status" value="1"/>
</dbReference>
<dbReference type="InterPro" id="IPR050984">
    <property type="entry name" value="Gfo/Idh/MocA_domain"/>
</dbReference>
<dbReference type="GO" id="GO:0016491">
    <property type="term" value="F:oxidoreductase activity"/>
    <property type="evidence" value="ECO:0007669"/>
    <property type="project" value="UniProtKB-KW"/>
</dbReference>
<gene>
    <name evidence="6" type="ORF">GGQ68_001181</name>
</gene>
<dbReference type="InterPro" id="IPR055170">
    <property type="entry name" value="GFO_IDH_MocA-like_dom"/>
</dbReference>
<dbReference type="Proteomes" id="UP000541426">
    <property type="component" value="Unassembled WGS sequence"/>
</dbReference>
<dbReference type="SUPFAM" id="SSF55347">
    <property type="entry name" value="Glyceraldehyde-3-phosphate dehydrogenase-like, C-terminal domain"/>
    <property type="match status" value="1"/>
</dbReference>
<dbReference type="PANTHER" id="PTHR22604:SF105">
    <property type="entry name" value="TRANS-1,2-DIHYDROBENZENE-1,2-DIOL DEHYDROGENASE"/>
    <property type="match status" value="1"/>
</dbReference>
<feature type="domain" description="GFO/IDH/MocA-like oxidoreductase" evidence="5">
    <location>
        <begin position="170"/>
        <end position="283"/>
    </location>
</feature>
<reference evidence="6 7" key="1">
    <citation type="submission" date="2020-08" db="EMBL/GenBank/DDBJ databases">
        <title>Genomic Encyclopedia of Type Strains, Phase IV (KMG-IV): sequencing the most valuable type-strain genomes for metagenomic binning, comparative biology and taxonomic classification.</title>
        <authorList>
            <person name="Goeker M."/>
        </authorList>
    </citation>
    <scope>NUCLEOTIDE SEQUENCE [LARGE SCALE GENOMIC DNA]</scope>
    <source>
        <strain evidence="6 7">DSM 102235</strain>
    </source>
</reference>
<name>A0A7W6DKE2_9RHOB</name>
<dbReference type="Pfam" id="PF22725">
    <property type="entry name" value="GFO_IDH_MocA_C3"/>
    <property type="match status" value="1"/>
</dbReference>
<protein>
    <submittedName>
        <fullName evidence="6">Putative dehydrogenase</fullName>
    </submittedName>
</protein>
<keyword evidence="2" id="KW-0560">Oxidoreductase</keyword>
<sequence>MVRRGEHIRRPPQPRDASKRVCPQQPPGVSMTKTRIAVIGAGWISQEAFLPAVHQTDNAEVIALISGSAEQSRKLADFHDIPDVVSYEAMDSYLASGKVDAVYIATPNSLHADQAIRAAQAGCHVLVEKPLATTEAECQAMIEACETAGVHLMTAYRRHNEPGTIDMLTRIRDGEIGRPNLIMSAFTAQMAADNHRLSASHWGGPLQDLGVYCVNAIRHIFASEPTEVIAMQSFGDNDPRFEEVHQSMSATMRFPGGRLAQFTVSFGAEPRDTLHVIGSEGALSLDPAFKFEYDVTRTLHRGETVVDRETQPSNDDFGSMITYFADCIQNGTTPENDGRDGLADVVILRAIERAAETGQPQSIDLPPRPSHPGPDTLRRVPRSSRRLVF</sequence>
<dbReference type="PANTHER" id="PTHR22604">
    <property type="entry name" value="OXIDOREDUCTASES"/>
    <property type="match status" value="1"/>
</dbReference>
<dbReference type="Gene3D" id="3.30.360.10">
    <property type="entry name" value="Dihydrodipicolinate Reductase, domain 2"/>
    <property type="match status" value="1"/>
</dbReference>
<comment type="similarity">
    <text evidence="1">Belongs to the Gfo/Idh/MocA family.</text>
</comment>
<evidence type="ECO:0000313" key="7">
    <source>
        <dbReference type="Proteomes" id="UP000541426"/>
    </source>
</evidence>
<dbReference type="InterPro" id="IPR000683">
    <property type="entry name" value="Gfo/Idh/MocA-like_OxRdtase_N"/>
</dbReference>
<organism evidence="6 7">
    <name type="scientific">Sagittula marina</name>
    <dbReference type="NCBI Taxonomy" id="943940"/>
    <lineage>
        <taxon>Bacteria</taxon>
        <taxon>Pseudomonadati</taxon>
        <taxon>Pseudomonadota</taxon>
        <taxon>Alphaproteobacteria</taxon>
        <taxon>Rhodobacterales</taxon>
        <taxon>Roseobacteraceae</taxon>
        <taxon>Sagittula</taxon>
    </lineage>
</organism>
<dbReference type="InterPro" id="IPR036291">
    <property type="entry name" value="NAD(P)-bd_dom_sf"/>
</dbReference>
<dbReference type="SUPFAM" id="SSF51735">
    <property type="entry name" value="NAD(P)-binding Rossmann-fold domains"/>
    <property type="match status" value="1"/>
</dbReference>
<comment type="caution">
    <text evidence="6">The sequence shown here is derived from an EMBL/GenBank/DDBJ whole genome shotgun (WGS) entry which is preliminary data.</text>
</comment>
<evidence type="ECO:0000256" key="2">
    <source>
        <dbReference type="ARBA" id="ARBA00023002"/>
    </source>
</evidence>
<feature type="region of interest" description="Disordered" evidence="3">
    <location>
        <begin position="357"/>
        <end position="389"/>
    </location>
</feature>